<reference evidence="3 4" key="1">
    <citation type="submission" date="2018-06" db="EMBL/GenBank/DDBJ databases">
        <authorList>
            <consortium name="Pathogen Informatics"/>
            <person name="Doyle S."/>
        </authorList>
    </citation>
    <scope>NUCLEOTIDE SEQUENCE [LARGE SCALE GENOMIC DNA]</scope>
    <source>
        <strain evidence="3 4">NCTC13159</strain>
    </source>
</reference>
<dbReference type="Pfam" id="PF13699">
    <property type="entry name" value="eCIS_core"/>
    <property type="match status" value="1"/>
</dbReference>
<feature type="domain" description="eCIS core" evidence="2">
    <location>
        <begin position="100"/>
        <end position="165"/>
    </location>
</feature>
<dbReference type="AlphaFoldDB" id="A0AAJ4Z8A0"/>
<organism evidence="3 4">
    <name type="scientific">Pandoraea pulmonicola</name>
    <dbReference type="NCBI Taxonomy" id="93221"/>
    <lineage>
        <taxon>Bacteria</taxon>
        <taxon>Pseudomonadati</taxon>
        <taxon>Pseudomonadota</taxon>
        <taxon>Betaproteobacteria</taxon>
        <taxon>Burkholderiales</taxon>
        <taxon>Burkholderiaceae</taxon>
        <taxon>Pandoraea</taxon>
    </lineage>
</organism>
<evidence type="ECO:0000259" key="2">
    <source>
        <dbReference type="Pfam" id="PF13699"/>
    </source>
</evidence>
<dbReference type="InterPro" id="IPR025295">
    <property type="entry name" value="eCIS_core_dom"/>
</dbReference>
<comment type="caution">
    <text evidence="3">The sequence shown here is derived from an EMBL/GenBank/DDBJ whole genome shotgun (WGS) entry which is preliminary data.</text>
</comment>
<sequence>MQRISIASRENARKPAEVRHVPAPVAQRATPALEDNRPESASHQALAAMMSTNPRAAAQRARMEDLHPRSGTVQRKFHADEDELHASASGTVQTVNRTGLPTQLKTNIEAMSGVALDNVKVHYNSSQPAQLNALAYAQGADIHLGPGQEKHLPHEAWHVVQQAQGRVKPTLQAKGEVPVNDDAGLEREADEMGARALSAAPHAGPVQTMPAKKLASSGQPIQRIISVADFQAATPKTLLHGRGPNLQGLDAGLTAYIAARTSATALALAGLCAAYVGQPHQPARIVAATALLHEANAEGVLLGWIGNANAHLVDGLIAQIGGPRSANLPGLNALAARVGQADAHILPALVNLVTPPQLAAFAASAAFPAMSGPNSPWLLQLWPHMGMANIALLGQLVPLANGAPGLPALTTLIIASGGAAHQAGLVGMIPQIGGHAEILTLANMLTARNRTATQAAQLAAVAATDGALFARLCGELRYFQRAGVPGAGGIPANVTAAQNAYNAARDAVPAAALVTLHAQATIALNLVNAAIGGGALVPPAWLAGTLANANGHLVALGNNNGLIAGGAHPMIAAHRPAAAQLRQLINGPIAGAGGGAGVAGFTAAANLVTAELTNFDNSVARPVITTVSFDHYLDRHTAHYFNFGGINAANTQWPVVWGAGAAVNVGNELAAVLGALHARGSWLMPAAPQPGQVVGAGTAQIAGLVDGAVGTLRLGQFFPEDGAAYLPHDQATMNAIAQLV</sequence>
<evidence type="ECO:0000313" key="4">
    <source>
        <dbReference type="Proteomes" id="UP000254589"/>
    </source>
</evidence>
<feature type="region of interest" description="Disordered" evidence="1">
    <location>
        <begin position="1"/>
        <end position="42"/>
    </location>
</feature>
<protein>
    <recommendedName>
        <fullName evidence="2">eCIS core domain-containing protein</fullName>
    </recommendedName>
</protein>
<evidence type="ECO:0000313" key="3">
    <source>
        <dbReference type="EMBL" id="SUA88607.1"/>
    </source>
</evidence>
<feature type="compositionally biased region" description="Basic and acidic residues" evidence="1">
    <location>
        <begin position="10"/>
        <end position="20"/>
    </location>
</feature>
<name>A0AAJ4Z8A0_PANPU</name>
<dbReference type="EMBL" id="UGSJ01000001">
    <property type="protein sequence ID" value="SUA88607.1"/>
    <property type="molecule type" value="Genomic_DNA"/>
</dbReference>
<gene>
    <name evidence="3" type="ORF">NCTC13159_00056</name>
</gene>
<dbReference type="Proteomes" id="UP000254589">
    <property type="component" value="Unassembled WGS sequence"/>
</dbReference>
<proteinExistence type="predicted"/>
<accession>A0AAJ4Z8A0</accession>
<evidence type="ECO:0000256" key="1">
    <source>
        <dbReference type="SAM" id="MobiDB-lite"/>
    </source>
</evidence>
<dbReference type="RefSeq" id="WP_237171429.1">
    <property type="nucleotide sequence ID" value="NZ_CP010310.2"/>
</dbReference>